<keyword evidence="2" id="KW-1185">Reference proteome</keyword>
<dbReference type="Proteomes" id="UP001164746">
    <property type="component" value="Chromosome 2"/>
</dbReference>
<name>A0ABY7DLC7_MYAAR</name>
<proteinExistence type="predicted"/>
<organism evidence="1 2">
    <name type="scientific">Mya arenaria</name>
    <name type="common">Soft-shell clam</name>
    <dbReference type="NCBI Taxonomy" id="6604"/>
    <lineage>
        <taxon>Eukaryota</taxon>
        <taxon>Metazoa</taxon>
        <taxon>Spiralia</taxon>
        <taxon>Lophotrochozoa</taxon>
        <taxon>Mollusca</taxon>
        <taxon>Bivalvia</taxon>
        <taxon>Autobranchia</taxon>
        <taxon>Heteroconchia</taxon>
        <taxon>Euheterodonta</taxon>
        <taxon>Imparidentia</taxon>
        <taxon>Neoheterodontei</taxon>
        <taxon>Myida</taxon>
        <taxon>Myoidea</taxon>
        <taxon>Myidae</taxon>
        <taxon>Mya</taxon>
    </lineage>
</organism>
<reference evidence="1" key="1">
    <citation type="submission" date="2022-11" db="EMBL/GenBank/DDBJ databases">
        <title>Centuries of genome instability and evolution in soft-shell clam transmissible cancer (bioRxiv).</title>
        <authorList>
            <person name="Hart S.F.M."/>
            <person name="Yonemitsu M.A."/>
            <person name="Giersch R.M."/>
            <person name="Beal B.F."/>
            <person name="Arriagada G."/>
            <person name="Davis B.W."/>
            <person name="Ostrander E.A."/>
            <person name="Goff S.P."/>
            <person name="Metzger M.J."/>
        </authorList>
    </citation>
    <scope>NUCLEOTIDE SEQUENCE</scope>
    <source>
        <strain evidence="1">MELC-2E11</strain>
        <tissue evidence="1">Siphon/mantle</tissue>
    </source>
</reference>
<dbReference type="InterPro" id="IPR017850">
    <property type="entry name" value="Alkaline_phosphatase_core_sf"/>
</dbReference>
<gene>
    <name evidence="1" type="ORF">MAR_029573</name>
</gene>
<evidence type="ECO:0000313" key="2">
    <source>
        <dbReference type="Proteomes" id="UP001164746"/>
    </source>
</evidence>
<protein>
    <submittedName>
        <fullName evidence="1">ENPP4-like protein</fullName>
    </submittedName>
</protein>
<dbReference type="PANTHER" id="PTHR10151">
    <property type="entry name" value="ECTONUCLEOTIDE PYROPHOSPHATASE/PHOSPHODIESTERASE"/>
    <property type="match status" value="1"/>
</dbReference>
<dbReference type="PANTHER" id="PTHR10151:SF120">
    <property type="entry name" value="BIS(5'-ADENOSYL)-TRIPHOSPHATASE"/>
    <property type="match status" value="1"/>
</dbReference>
<accession>A0ABY7DLC7</accession>
<evidence type="ECO:0000313" key="1">
    <source>
        <dbReference type="EMBL" id="WAQ96883.1"/>
    </source>
</evidence>
<dbReference type="SUPFAM" id="SSF53649">
    <property type="entry name" value="Alkaline phosphatase-like"/>
    <property type="match status" value="1"/>
</dbReference>
<dbReference type="EMBL" id="CP111013">
    <property type="protein sequence ID" value="WAQ96883.1"/>
    <property type="molecule type" value="Genomic_DNA"/>
</dbReference>
<dbReference type="Gene3D" id="3.40.720.10">
    <property type="entry name" value="Alkaline Phosphatase, subunit A"/>
    <property type="match status" value="1"/>
</dbReference>
<sequence>MKPIFYARGPDIRSGYETRPFNSVDIYPTVCRLLGARPAPNNGTIEHTSDFVTLPVSQAASVRSQTVLTLCIICCMDQERRRQEIYQERIIAVLREDQLRRKMSAAQPLAPCLPVMHLFASLMGRHLCCHPAPSTVHSADKPKSTYNAHEPKSACITLLAIQVNNIRSTSNNYCIPKTNTLHSSKTSMTKEQLSSAHSSRASSWCNPASRMQSSSLYQRPDAYWVDLTSGSISVSSTSAPVNSPNSTKLSSFLTLGTLGSSLKLIRGSPSAVGTACGSDMSAETNMNSSSSFPAIGNSAYLLQTG</sequence>